<evidence type="ECO:0000313" key="2">
    <source>
        <dbReference type="RefSeq" id="XP_029633723.1"/>
    </source>
</evidence>
<dbReference type="AlphaFoldDB" id="A0A6P7S6F9"/>
<proteinExistence type="predicted"/>
<name>A0A6P7S6F9_9MOLL</name>
<protein>
    <submittedName>
        <fullName evidence="2">Keratin-associated protein 5-5-like</fullName>
    </submittedName>
</protein>
<dbReference type="Proteomes" id="UP000515154">
    <property type="component" value="Linkage group LG3"/>
</dbReference>
<reference evidence="2" key="1">
    <citation type="submission" date="2025-08" db="UniProtKB">
        <authorList>
            <consortium name="RefSeq"/>
        </authorList>
    </citation>
    <scope>IDENTIFICATION</scope>
</reference>
<gene>
    <name evidence="2" type="primary">LOC115209438</name>
</gene>
<dbReference type="KEGG" id="osn:115209438"/>
<organism evidence="1 2">
    <name type="scientific">Octopus sinensis</name>
    <name type="common">East Asian common octopus</name>
    <dbReference type="NCBI Taxonomy" id="2607531"/>
    <lineage>
        <taxon>Eukaryota</taxon>
        <taxon>Metazoa</taxon>
        <taxon>Spiralia</taxon>
        <taxon>Lophotrochozoa</taxon>
        <taxon>Mollusca</taxon>
        <taxon>Cephalopoda</taxon>
        <taxon>Coleoidea</taxon>
        <taxon>Octopodiformes</taxon>
        <taxon>Octopoda</taxon>
        <taxon>Incirrata</taxon>
        <taxon>Octopodidae</taxon>
        <taxon>Octopus</taxon>
    </lineage>
</organism>
<evidence type="ECO:0000313" key="1">
    <source>
        <dbReference type="Proteomes" id="UP000515154"/>
    </source>
</evidence>
<accession>A0A6P7S6F9</accession>
<dbReference type="RefSeq" id="XP_029633723.1">
    <property type="nucleotide sequence ID" value="XM_029777863.1"/>
</dbReference>
<sequence length="190" mass="19433">MGVCDTGGCGTCGCGTCDCGTCGCGNCGCGTSGRGTGVGGASGCVAQSCGMVVYDNGGCDTCGCGADSCGTGGCGTGGCGTGCCGAQICGTGVYDTGGSGTCLWYRWSRIYCNLRTKNIINHYEEKDLGVIVKELKDSVLVFILVCMNEKEIPLLVFHALFPDAVYDVAARYNYMGTLIHKIYIKLTATP</sequence>
<keyword evidence="1" id="KW-1185">Reference proteome</keyword>